<feature type="non-terminal residue" evidence="2">
    <location>
        <position position="1"/>
    </location>
</feature>
<dbReference type="EMBL" id="UINC01080275">
    <property type="protein sequence ID" value="SVC23065.1"/>
    <property type="molecule type" value="Genomic_DNA"/>
</dbReference>
<evidence type="ECO:0000313" key="2">
    <source>
        <dbReference type="EMBL" id="SVC23065.1"/>
    </source>
</evidence>
<accession>A0A382KHJ0</accession>
<dbReference type="InterPro" id="IPR026444">
    <property type="entry name" value="Secre_tail"/>
</dbReference>
<dbReference type="Pfam" id="PF18962">
    <property type="entry name" value="Por_Secre_tail"/>
    <property type="match status" value="1"/>
</dbReference>
<gene>
    <name evidence="2" type="ORF">METZ01_LOCUS275919</name>
</gene>
<organism evidence="2">
    <name type="scientific">marine metagenome</name>
    <dbReference type="NCBI Taxonomy" id="408172"/>
    <lineage>
        <taxon>unclassified sequences</taxon>
        <taxon>metagenomes</taxon>
        <taxon>ecological metagenomes</taxon>
    </lineage>
</organism>
<name>A0A382KHJ0_9ZZZZ</name>
<protein>
    <recommendedName>
        <fullName evidence="1">Secretion system C-terminal sorting domain-containing protein</fullName>
    </recommendedName>
</protein>
<evidence type="ECO:0000259" key="1">
    <source>
        <dbReference type="Pfam" id="PF18962"/>
    </source>
</evidence>
<sequence length="354" mass="38935">RGNPVIGDPVGSGGDLSLAQGWNLIANPLVNKVYKGEFAICEADTDGDCDENAEDLLFEDAVDAGWIAPTIYGWFEGGYSSIDRLMPFGGYWINTSRDLTVEVRPHLFDDGELTRKADEVVATSILELRARDISGEGVSDFITVGLLENADDEFVYGEDEYDLPRQAYNSMGGEYIDMKIGSDLMKDMKSSEYDDFQAWTISIATEKVDNDIELSWGDVSGFEDDLHIVINGEAINMHEENYIELTSMIEEVAIVVGNVDSYLNPIPGEFGLSAAYPNPFNPTTTLGLALDVDGFVSMSVFNIRGQVVEVLVDRNMKAGYHNVAWNADGISSGMYFVRVETGANTAMQKLMLLK</sequence>
<dbReference type="Gene3D" id="2.60.40.4070">
    <property type="match status" value="1"/>
</dbReference>
<dbReference type="AlphaFoldDB" id="A0A382KHJ0"/>
<feature type="domain" description="Secretion system C-terminal sorting" evidence="1">
    <location>
        <begin position="276"/>
        <end position="351"/>
    </location>
</feature>
<reference evidence="2" key="1">
    <citation type="submission" date="2018-05" db="EMBL/GenBank/DDBJ databases">
        <authorList>
            <person name="Lanie J.A."/>
            <person name="Ng W.-L."/>
            <person name="Kazmierczak K.M."/>
            <person name="Andrzejewski T.M."/>
            <person name="Davidsen T.M."/>
            <person name="Wayne K.J."/>
            <person name="Tettelin H."/>
            <person name="Glass J.I."/>
            <person name="Rusch D."/>
            <person name="Podicherti R."/>
            <person name="Tsui H.-C.T."/>
            <person name="Winkler M.E."/>
        </authorList>
    </citation>
    <scope>NUCLEOTIDE SEQUENCE</scope>
</reference>
<proteinExistence type="predicted"/>
<dbReference type="NCBIfam" id="TIGR04183">
    <property type="entry name" value="Por_Secre_tail"/>
    <property type="match status" value="1"/>
</dbReference>